<comment type="caution">
    <text evidence="3">The sequence shown here is derived from an EMBL/GenBank/DDBJ whole genome shotgun (WGS) entry which is preliminary data.</text>
</comment>
<gene>
    <name evidence="3" type="ORF">RDWZM_008383</name>
</gene>
<accession>A0A9Q0RLD1</accession>
<feature type="transmembrane region" description="Helical" evidence="2">
    <location>
        <begin position="54"/>
        <end position="77"/>
    </location>
</feature>
<feature type="region of interest" description="Disordered" evidence="1">
    <location>
        <begin position="80"/>
        <end position="107"/>
    </location>
</feature>
<evidence type="ECO:0008006" key="5">
    <source>
        <dbReference type="Google" id="ProtNLM"/>
    </source>
</evidence>
<proteinExistence type="predicted"/>
<keyword evidence="2" id="KW-1133">Transmembrane helix</keyword>
<dbReference type="Proteomes" id="UP001142055">
    <property type="component" value="Chromosome 3"/>
</dbReference>
<reference evidence="3" key="1">
    <citation type="submission" date="2022-12" db="EMBL/GenBank/DDBJ databases">
        <title>Genome assemblies of Blomia tropicalis.</title>
        <authorList>
            <person name="Cui Y."/>
        </authorList>
    </citation>
    <scope>NUCLEOTIDE SEQUENCE</scope>
    <source>
        <tissue evidence="3">Adult mites</tissue>
    </source>
</reference>
<evidence type="ECO:0000313" key="3">
    <source>
        <dbReference type="EMBL" id="KAJ6217226.1"/>
    </source>
</evidence>
<dbReference type="EMBL" id="JAPWDV010000003">
    <property type="protein sequence ID" value="KAJ6217226.1"/>
    <property type="molecule type" value="Genomic_DNA"/>
</dbReference>
<evidence type="ECO:0000313" key="4">
    <source>
        <dbReference type="Proteomes" id="UP001142055"/>
    </source>
</evidence>
<organism evidence="3 4">
    <name type="scientific">Blomia tropicalis</name>
    <name type="common">Mite</name>
    <dbReference type="NCBI Taxonomy" id="40697"/>
    <lineage>
        <taxon>Eukaryota</taxon>
        <taxon>Metazoa</taxon>
        <taxon>Ecdysozoa</taxon>
        <taxon>Arthropoda</taxon>
        <taxon>Chelicerata</taxon>
        <taxon>Arachnida</taxon>
        <taxon>Acari</taxon>
        <taxon>Acariformes</taxon>
        <taxon>Sarcoptiformes</taxon>
        <taxon>Astigmata</taxon>
        <taxon>Glycyphagoidea</taxon>
        <taxon>Echimyopodidae</taxon>
        <taxon>Blomia</taxon>
    </lineage>
</organism>
<dbReference type="AlphaFoldDB" id="A0A9Q0RLD1"/>
<name>A0A9Q0RLD1_BLOTA</name>
<keyword evidence="2" id="KW-0472">Membrane</keyword>
<evidence type="ECO:0000256" key="2">
    <source>
        <dbReference type="SAM" id="Phobius"/>
    </source>
</evidence>
<sequence>MSNMKEANQFLLHSNKMLSIERVLDGTNVSSNHLNQYHRNHHPHHQYWKYRTSVIISSIQLYILSLIVIHLVVVSSLSDPSISRSSLSSQFHNGSSSSPSSFPSLSPFPTTILSNRSTINRRQIDDIGLEHKDILDLESIDSSGSMQPANNEQPFG</sequence>
<keyword evidence="2" id="KW-0812">Transmembrane</keyword>
<evidence type="ECO:0000256" key="1">
    <source>
        <dbReference type="SAM" id="MobiDB-lite"/>
    </source>
</evidence>
<protein>
    <recommendedName>
        <fullName evidence="5">Transmembrane protein</fullName>
    </recommendedName>
</protein>
<keyword evidence="4" id="KW-1185">Reference proteome</keyword>